<evidence type="ECO:0000256" key="1">
    <source>
        <dbReference type="SAM" id="SignalP"/>
    </source>
</evidence>
<feature type="chain" id="PRO_5037944222" description="Lipoprotein" evidence="1">
    <location>
        <begin position="25"/>
        <end position="162"/>
    </location>
</feature>
<dbReference type="AlphaFoldDB" id="A0A943DE38"/>
<organism evidence="2 3">
    <name type="scientific">Subdoligranulum variabile</name>
    <dbReference type="NCBI Taxonomy" id="214851"/>
    <lineage>
        <taxon>Bacteria</taxon>
        <taxon>Bacillati</taxon>
        <taxon>Bacillota</taxon>
        <taxon>Clostridia</taxon>
        <taxon>Eubacteriales</taxon>
        <taxon>Oscillospiraceae</taxon>
        <taxon>Subdoligranulum</taxon>
    </lineage>
</organism>
<dbReference type="EMBL" id="JAGZGG010000023">
    <property type="protein sequence ID" value="MBS5332802.1"/>
    <property type="molecule type" value="Genomic_DNA"/>
</dbReference>
<gene>
    <name evidence="2" type="ORF">KHY36_09770</name>
</gene>
<feature type="signal peptide" evidence="1">
    <location>
        <begin position="1"/>
        <end position="24"/>
    </location>
</feature>
<evidence type="ECO:0008006" key="4">
    <source>
        <dbReference type="Google" id="ProtNLM"/>
    </source>
</evidence>
<reference evidence="2" key="1">
    <citation type="submission" date="2021-02" db="EMBL/GenBank/DDBJ databases">
        <title>Infant gut strain persistence is associated with maternal origin, phylogeny, and functional potential including surface adhesion and iron acquisition.</title>
        <authorList>
            <person name="Lou Y.C."/>
        </authorList>
    </citation>
    <scope>NUCLEOTIDE SEQUENCE</scope>
    <source>
        <strain evidence="2">L3_101_000M1_dasL3_101_000M1_concoct_87</strain>
    </source>
</reference>
<keyword evidence="1" id="KW-0732">Signal</keyword>
<proteinExistence type="predicted"/>
<protein>
    <recommendedName>
        <fullName evidence="4">Lipoprotein</fullName>
    </recommendedName>
</protein>
<name>A0A943DE38_9FIRM</name>
<dbReference type="Proteomes" id="UP000759273">
    <property type="component" value="Unassembled WGS sequence"/>
</dbReference>
<evidence type="ECO:0000313" key="3">
    <source>
        <dbReference type="Proteomes" id="UP000759273"/>
    </source>
</evidence>
<evidence type="ECO:0000313" key="2">
    <source>
        <dbReference type="EMBL" id="MBS5332802.1"/>
    </source>
</evidence>
<dbReference type="PROSITE" id="PS51257">
    <property type="entry name" value="PROKAR_LIPOPROTEIN"/>
    <property type="match status" value="1"/>
</dbReference>
<accession>A0A943DE38</accession>
<sequence length="162" mass="17829">MRKKIAAVLCAAAAFLTMSGCKKAPPGTLTGISISYSGMCYDDTYGFSIRNDPADGCLFSCNYKDGEWVELENIPVEDTHWQEALALAERLGLESLLDEKKNSSGLFITDETLNSVCLIYKAPDDETIYRYLDADGNTRSALRDFFEDLAGQLQTEGKRGDA</sequence>
<comment type="caution">
    <text evidence="2">The sequence shown here is derived from an EMBL/GenBank/DDBJ whole genome shotgun (WGS) entry which is preliminary data.</text>
</comment>